<dbReference type="Gene3D" id="2.40.50.1020">
    <property type="entry name" value="LytTr DNA-binding domain"/>
    <property type="match status" value="1"/>
</dbReference>
<dbReference type="PANTHER" id="PTHR37299">
    <property type="entry name" value="TRANSCRIPTIONAL REGULATOR-RELATED"/>
    <property type="match status" value="1"/>
</dbReference>
<name>A0A6N8HWV1_9FIRM</name>
<dbReference type="InterPro" id="IPR007492">
    <property type="entry name" value="LytTR_DNA-bd_dom"/>
</dbReference>
<organism evidence="6 7">
    <name type="scientific">Caproicibacter fermentans</name>
    <dbReference type="NCBI Taxonomy" id="2576756"/>
    <lineage>
        <taxon>Bacteria</taxon>
        <taxon>Bacillati</taxon>
        <taxon>Bacillota</taxon>
        <taxon>Clostridia</taxon>
        <taxon>Eubacteriales</taxon>
        <taxon>Acutalibacteraceae</taxon>
        <taxon>Caproicibacter</taxon>
    </lineage>
</organism>
<feature type="domain" description="HTH LytTR-type" evidence="5">
    <location>
        <begin position="131"/>
        <end position="230"/>
    </location>
</feature>
<gene>
    <name evidence="6" type="primary">ypdB</name>
    <name evidence="6" type="ORF">CAFE_08150</name>
</gene>
<dbReference type="GO" id="GO:0000156">
    <property type="term" value="F:phosphorelay response regulator activity"/>
    <property type="evidence" value="ECO:0007669"/>
    <property type="project" value="InterPro"/>
</dbReference>
<evidence type="ECO:0000259" key="5">
    <source>
        <dbReference type="PROSITE" id="PS50930"/>
    </source>
</evidence>
<evidence type="ECO:0000313" key="7">
    <source>
        <dbReference type="Proteomes" id="UP000469440"/>
    </source>
</evidence>
<keyword evidence="3" id="KW-0597">Phosphoprotein</keyword>
<protein>
    <recommendedName>
        <fullName evidence="1">Stage 0 sporulation protein A homolog</fullName>
    </recommendedName>
</protein>
<dbReference type="SMART" id="SM00448">
    <property type="entry name" value="REC"/>
    <property type="match status" value="1"/>
</dbReference>
<evidence type="ECO:0000256" key="1">
    <source>
        <dbReference type="ARBA" id="ARBA00018672"/>
    </source>
</evidence>
<evidence type="ECO:0000256" key="2">
    <source>
        <dbReference type="ARBA" id="ARBA00024867"/>
    </source>
</evidence>
<sequence>MLEIAVCDDDKNEIDLLKAMIYQHCHEICMQVIISTYQDGHDLINSTKKFHAIFLDIQMDTMNGIETAKVLRKTDKQVKIIFVTNYNNYQCEAFSVRAFGYVIKPVSFKQVSEQLNDVIEYSTKGTDKTIFTFSTDKGFRTCEADKIFYFESANHKIRMVYDNDIFILTDSIINVYNKLKPYGFSMPHKSFVINLLHISKIQGYDVLMTNGSIIPMSQKRAVEFKSEFHSYLKLNFNLIQKR</sequence>
<feature type="modified residue" description="4-aspartylphosphate" evidence="3">
    <location>
        <position position="56"/>
    </location>
</feature>
<dbReference type="InterPro" id="IPR001789">
    <property type="entry name" value="Sig_transdc_resp-reg_receiver"/>
</dbReference>
<dbReference type="InterPro" id="IPR046947">
    <property type="entry name" value="LytR-like"/>
</dbReference>
<dbReference type="SMART" id="SM00850">
    <property type="entry name" value="LytTR"/>
    <property type="match status" value="1"/>
</dbReference>
<dbReference type="PROSITE" id="PS50930">
    <property type="entry name" value="HTH_LYTTR"/>
    <property type="match status" value="1"/>
</dbReference>
<accession>A0A6N8HWV1</accession>
<evidence type="ECO:0000256" key="3">
    <source>
        <dbReference type="PROSITE-ProRule" id="PRU00169"/>
    </source>
</evidence>
<dbReference type="PANTHER" id="PTHR37299:SF1">
    <property type="entry name" value="STAGE 0 SPORULATION PROTEIN A HOMOLOG"/>
    <property type="match status" value="1"/>
</dbReference>
<dbReference type="SUPFAM" id="SSF52172">
    <property type="entry name" value="CheY-like"/>
    <property type="match status" value="1"/>
</dbReference>
<reference evidence="6 7" key="1">
    <citation type="submission" date="2019-09" db="EMBL/GenBank/DDBJ databases">
        <title>Genome sequence of Clostridium sp. EA1.</title>
        <authorList>
            <person name="Poehlein A."/>
            <person name="Bengelsdorf F.R."/>
            <person name="Daniel R."/>
        </authorList>
    </citation>
    <scope>NUCLEOTIDE SEQUENCE [LARGE SCALE GENOMIC DNA]</scope>
    <source>
        <strain evidence="6 7">EA1</strain>
    </source>
</reference>
<dbReference type="GO" id="GO:0003677">
    <property type="term" value="F:DNA binding"/>
    <property type="evidence" value="ECO:0007669"/>
    <property type="project" value="InterPro"/>
</dbReference>
<dbReference type="RefSeq" id="WP_166525060.1">
    <property type="nucleotide sequence ID" value="NZ_VWXL01000019.1"/>
</dbReference>
<dbReference type="InterPro" id="IPR011006">
    <property type="entry name" value="CheY-like_superfamily"/>
</dbReference>
<proteinExistence type="predicted"/>
<evidence type="ECO:0000259" key="4">
    <source>
        <dbReference type="PROSITE" id="PS50110"/>
    </source>
</evidence>
<dbReference type="Proteomes" id="UP000469440">
    <property type="component" value="Unassembled WGS sequence"/>
</dbReference>
<dbReference type="EMBL" id="VWXL01000019">
    <property type="protein sequence ID" value="MVB10138.1"/>
    <property type="molecule type" value="Genomic_DNA"/>
</dbReference>
<comment type="function">
    <text evidence="2">May play the central regulatory role in sporulation. It may be an element of the effector pathway responsible for the activation of sporulation genes in response to nutritional stress. Spo0A may act in concert with spo0H (a sigma factor) to control the expression of some genes that are critical to the sporulation process.</text>
</comment>
<evidence type="ECO:0000313" key="6">
    <source>
        <dbReference type="EMBL" id="MVB10138.1"/>
    </source>
</evidence>
<comment type="caution">
    <text evidence="6">The sequence shown here is derived from an EMBL/GenBank/DDBJ whole genome shotgun (WGS) entry which is preliminary data.</text>
</comment>
<dbReference type="Pfam" id="PF00072">
    <property type="entry name" value="Response_reg"/>
    <property type="match status" value="1"/>
</dbReference>
<dbReference type="Pfam" id="PF04397">
    <property type="entry name" value="LytTR"/>
    <property type="match status" value="1"/>
</dbReference>
<dbReference type="PROSITE" id="PS50110">
    <property type="entry name" value="RESPONSE_REGULATORY"/>
    <property type="match status" value="1"/>
</dbReference>
<dbReference type="AlphaFoldDB" id="A0A6N8HWV1"/>
<dbReference type="Gene3D" id="3.40.50.2300">
    <property type="match status" value="1"/>
</dbReference>
<feature type="domain" description="Response regulatory" evidence="4">
    <location>
        <begin position="3"/>
        <end position="119"/>
    </location>
</feature>
<keyword evidence="7" id="KW-1185">Reference proteome</keyword>